<sequence length="117" mass="12721">MATRGEKRGAGARQGRAKGLAVKKQASSPAVSPRLIECSTARRQVLCRRARRTACVSLSHVMPTRDGSGLVRGQRERMQRRQGLAAGSLGAEWMCLSIIVHNCLPKQTRVLSNLEGL</sequence>
<feature type="compositionally biased region" description="Low complexity" evidence="1">
    <location>
        <begin position="11"/>
        <end position="20"/>
    </location>
</feature>
<dbReference type="InParanoid" id="A0A1Z5RE29"/>
<reference evidence="3" key="2">
    <citation type="journal article" date="2018" name="Plant J.">
        <title>The Sorghum bicolor reference genome: improved assembly, gene annotations, a transcriptome atlas, and signatures of genome organization.</title>
        <authorList>
            <person name="McCormick R.F."/>
            <person name="Truong S.K."/>
            <person name="Sreedasyam A."/>
            <person name="Jenkins J."/>
            <person name="Shu S."/>
            <person name="Sims D."/>
            <person name="Kennedy M."/>
            <person name="Amirebrahimi M."/>
            <person name="Weers B.D."/>
            <person name="McKinley B."/>
            <person name="Mattison A."/>
            <person name="Morishige D.T."/>
            <person name="Grimwood J."/>
            <person name="Schmutz J."/>
            <person name="Mullet J.E."/>
        </authorList>
    </citation>
    <scope>NUCLEOTIDE SEQUENCE [LARGE SCALE GENOMIC DNA]</scope>
    <source>
        <strain evidence="3">cv. BTx623</strain>
    </source>
</reference>
<dbReference type="EMBL" id="CM000765">
    <property type="protein sequence ID" value="OQU81992.1"/>
    <property type="molecule type" value="Genomic_DNA"/>
</dbReference>
<evidence type="ECO:0000256" key="1">
    <source>
        <dbReference type="SAM" id="MobiDB-lite"/>
    </source>
</evidence>
<gene>
    <name evidence="2" type="ORF">SORBI_3006G149650</name>
</gene>
<evidence type="ECO:0000313" key="3">
    <source>
        <dbReference type="Proteomes" id="UP000000768"/>
    </source>
</evidence>
<accession>A0A1Z5RE29</accession>
<name>A0A1Z5RE29_SORBI</name>
<dbReference type="Proteomes" id="UP000000768">
    <property type="component" value="Chromosome 6"/>
</dbReference>
<dbReference type="Gramene" id="OQU81992">
    <property type="protein sequence ID" value="OQU81992"/>
    <property type="gene ID" value="SORBI_3006G149650"/>
</dbReference>
<keyword evidence="3" id="KW-1185">Reference proteome</keyword>
<evidence type="ECO:0000313" key="2">
    <source>
        <dbReference type="EMBL" id="OQU81992.1"/>
    </source>
</evidence>
<organism evidence="2 3">
    <name type="scientific">Sorghum bicolor</name>
    <name type="common">Sorghum</name>
    <name type="synonym">Sorghum vulgare</name>
    <dbReference type="NCBI Taxonomy" id="4558"/>
    <lineage>
        <taxon>Eukaryota</taxon>
        <taxon>Viridiplantae</taxon>
        <taxon>Streptophyta</taxon>
        <taxon>Embryophyta</taxon>
        <taxon>Tracheophyta</taxon>
        <taxon>Spermatophyta</taxon>
        <taxon>Magnoliopsida</taxon>
        <taxon>Liliopsida</taxon>
        <taxon>Poales</taxon>
        <taxon>Poaceae</taxon>
        <taxon>PACMAD clade</taxon>
        <taxon>Panicoideae</taxon>
        <taxon>Andropogonodae</taxon>
        <taxon>Andropogoneae</taxon>
        <taxon>Sorghinae</taxon>
        <taxon>Sorghum</taxon>
    </lineage>
</organism>
<protein>
    <submittedName>
        <fullName evidence="2">Uncharacterized protein</fullName>
    </submittedName>
</protein>
<feature type="region of interest" description="Disordered" evidence="1">
    <location>
        <begin position="1"/>
        <end position="30"/>
    </location>
</feature>
<reference evidence="2 3" key="1">
    <citation type="journal article" date="2009" name="Nature">
        <title>The Sorghum bicolor genome and the diversification of grasses.</title>
        <authorList>
            <person name="Paterson A.H."/>
            <person name="Bowers J.E."/>
            <person name="Bruggmann R."/>
            <person name="Dubchak I."/>
            <person name="Grimwood J."/>
            <person name="Gundlach H."/>
            <person name="Haberer G."/>
            <person name="Hellsten U."/>
            <person name="Mitros T."/>
            <person name="Poliakov A."/>
            <person name="Schmutz J."/>
            <person name="Spannagl M."/>
            <person name="Tang H."/>
            <person name="Wang X."/>
            <person name="Wicker T."/>
            <person name="Bharti A.K."/>
            <person name="Chapman J."/>
            <person name="Feltus F.A."/>
            <person name="Gowik U."/>
            <person name="Grigoriev I.V."/>
            <person name="Lyons E."/>
            <person name="Maher C.A."/>
            <person name="Martis M."/>
            <person name="Narechania A."/>
            <person name="Otillar R.P."/>
            <person name="Penning B.W."/>
            <person name="Salamov A.A."/>
            <person name="Wang Y."/>
            <person name="Zhang L."/>
            <person name="Carpita N.C."/>
            <person name="Freeling M."/>
            <person name="Gingle A.R."/>
            <person name="Hash C.T."/>
            <person name="Keller B."/>
            <person name="Klein P."/>
            <person name="Kresovich S."/>
            <person name="McCann M.C."/>
            <person name="Ming R."/>
            <person name="Peterson D.G."/>
            <person name="Mehboob-ur-Rahman"/>
            <person name="Ware D."/>
            <person name="Westhoff P."/>
            <person name="Mayer K.F."/>
            <person name="Messing J."/>
            <person name="Rokhsar D.S."/>
        </authorList>
    </citation>
    <scope>NUCLEOTIDE SEQUENCE [LARGE SCALE GENOMIC DNA]</scope>
    <source>
        <strain evidence="3">cv. BTx623</strain>
    </source>
</reference>
<dbReference type="AlphaFoldDB" id="A0A1Z5RE29"/>
<proteinExistence type="predicted"/>